<protein>
    <submittedName>
        <fullName evidence="2">Uncharacterized protein</fullName>
    </submittedName>
</protein>
<proteinExistence type="predicted"/>
<dbReference type="OrthoDB" id="3437384at2759"/>
<reference evidence="2 3" key="1">
    <citation type="journal article" date="2018" name="BMC Genomics">
        <title>Comparative genome analyses reveal sequence features reflecting distinct modes of host-adaptation between dicot and monocot powdery mildew.</title>
        <authorList>
            <person name="Wu Y."/>
            <person name="Ma X."/>
            <person name="Pan Z."/>
            <person name="Kale S.D."/>
            <person name="Song Y."/>
            <person name="King H."/>
            <person name="Zhang Q."/>
            <person name="Presley C."/>
            <person name="Deng X."/>
            <person name="Wei C.I."/>
            <person name="Xiao S."/>
        </authorList>
    </citation>
    <scope>NUCLEOTIDE SEQUENCE [LARGE SCALE GENOMIC DNA]</scope>
    <source>
        <strain evidence="2">UCSC1</strain>
    </source>
</reference>
<evidence type="ECO:0000313" key="2">
    <source>
        <dbReference type="EMBL" id="RKF58630.1"/>
    </source>
</evidence>
<organism evidence="2 3">
    <name type="scientific">Golovinomyces cichoracearum</name>
    <dbReference type="NCBI Taxonomy" id="62708"/>
    <lineage>
        <taxon>Eukaryota</taxon>
        <taxon>Fungi</taxon>
        <taxon>Dikarya</taxon>
        <taxon>Ascomycota</taxon>
        <taxon>Pezizomycotina</taxon>
        <taxon>Leotiomycetes</taxon>
        <taxon>Erysiphales</taxon>
        <taxon>Erysiphaceae</taxon>
        <taxon>Golovinomyces</taxon>
    </lineage>
</organism>
<evidence type="ECO:0000313" key="3">
    <source>
        <dbReference type="Proteomes" id="UP000285405"/>
    </source>
</evidence>
<dbReference type="AlphaFoldDB" id="A0A420HMH0"/>
<gene>
    <name evidence="2" type="ORF">GcC1_181045</name>
</gene>
<comment type="caution">
    <text evidence="2">The sequence shown here is derived from an EMBL/GenBank/DDBJ whole genome shotgun (WGS) entry which is preliminary data.</text>
</comment>
<feature type="region of interest" description="Disordered" evidence="1">
    <location>
        <begin position="137"/>
        <end position="156"/>
    </location>
</feature>
<accession>A0A420HMH0</accession>
<dbReference type="Proteomes" id="UP000285405">
    <property type="component" value="Unassembled WGS sequence"/>
</dbReference>
<dbReference type="EMBL" id="MCBR01018159">
    <property type="protein sequence ID" value="RKF58630.1"/>
    <property type="molecule type" value="Genomic_DNA"/>
</dbReference>
<sequence length="532" mass="61575">MNLDSHYDLALHSEHEKFRDSLNEKFGIICQKEKIYKQLNMNSSEILSSLSVGLILQLPRNMQYIETPTNCRFIEQNTKLSIQFEIQKKKLWTHLDLINNVVLNNFILHQEKYENIDFHLEKFTTFADFDPVKPTKLHSSYDGATNDDEERDSKPSCEAKTKMYIGNSKLDRFTGYQETEKAWRLAIENRTIINSVKIPTKLPISEIRPDDSPKIRLGHNFSAPEKSTISVFTDIRIKNREDSKREKQVAASEQYRNEVRERVARKEKAIKSWEAELEATAFLAQANSCAIVKRKDPSVIDKRFPAAWSRYSSHDRIERLTSALSLEGVKVQDFAYLGLKNNEIAQRFAGNSSKEEVDSENYGQRKNLRRKFQASATLFLYKIKLKDVRLQARQGQGRRGSMNLAGEMEFPELELLPFSLMTDVEIENEVYEEDEKIARLRYAEKTEKPEEANHVIFLNEERDAVNQRLTEEALLKEQAVKEYKSRCLSISDIVLSKDSLNFIVIDEVDDFDVTCRATSPCPSISEIILSMI</sequence>
<evidence type="ECO:0000256" key="1">
    <source>
        <dbReference type="SAM" id="MobiDB-lite"/>
    </source>
</evidence>
<name>A0A420HMH0_9PEZI</name>